<dbReference type="STRING" id="188477.A0A433UDG6"/>
<proteinExistence type="predicted"/>
<name>A0A433UDG6_ELYCH</name>
<dbReference type="AlphaFoldDB" id="A0A433UDG6"/>
<dbReference type="InterPro" id="IPR038881">
    <property type="entry name" value="Yae1-like"/>
</dbReference>
<evidence type="ECO:0008006" key="4">
    <source>
        <dbReference type="Google" id="ProtNLM"/>
    </source>
</evidence>
<dbReference type="Proteomes" id="UP000271974">
    <property type="component" value="Unassembled WGS sequence"/>
</dbReference>
<dbReference type="PANTHER" id="PTHR18829">
    <property type="entry name" value="PROTEIN YAE1 HOMOLOG"/>
    <property type="match status" value="1"/>
</dbReference>
<dbReference type="OrthoDB" id="6150444at2759"/>
<evidence type="ECO:0000313" key="3">
    <source>
        <dbReference type="Proteomes" id="UP000271974"/>
    </source>
</evidence>
<keyword evidence="3" id="KW-1185">Reference proteome</keyword>
<evidence type="ECO:0000256" key="1">
    <source>
        <dbReference type="SAM" id="MobiDB-lite"/>
    </source>
</evidence>
<reference evidence="2 3" key="1">
    <citation type="submission" date="2019-01" db="EMBL/GenBank/DDBJ databases">
        <title>A draft genome assembly of the solar-powered sea slug Elysia chlorotica.</title>
        <authorList>
            <person name="Cai H."/>
            <person name="Li Q."/>
            <person name="Fang X."/>
            <person name="Li J."/>
            <person name="Curtis N.E."/>
            <person name="Altenburger A."/>
            <person name="Shibata T."/>
            <person name="Feng M."/>
            <person name="Maeda T."/>
            <person name="Schwartz J.A."/>
            <person name="Shigenobu S."/>
            <person name="Lundholm N."/>
            <person name="Nishiyama T."/>
            <person name="Yang H."/>
            <person name="Hasebe M."/>
            <person name="Li S."/>
            <person name="Pierce S.K."/>
            <person name="Wang J."/>
        </authorList>
    </citation>
    <scope>NUCLEOTIDE SEQUENCE [LARGE SCALE GENOMIC DNA]</scope>
    <source>
        <strain evidence="2">EC2010</strain>
        <tissue evidence="2">Whole organism of an adult</tissue>
    </source>
</reference>
<comment type="caution">
    <text evidence="2">The sequence shown here is derived from an EMBL/GenBank/DDBJ whole genome shotgun (WGS) entry which is preliminary data.</text>
</comment>
<accession>A0A433UDG6</accession>
<gene>
    <name evidence="2" type="ORF">EGW08_000436</name>
</gene>
<evidence type="ECO:0000313" key="2">
    <source>
        <dbReference type="EMBL" id="RUS91865.1"/>
    </source>
</evidence>
<feature type="region of interest" description="Disordered" evidence="1">
    <location>
        <begin position="170"/>
        <end position="189"/>
    </location>
</feature>
<feature type="compositionally biased region" description="Polar residues" evidence="1">
    <location>
        <begin position="146"/>
        <end position="163"/>
    </location>
</feature>
<organism evidence="2 3">
    <name type="scientific">Elysia chlorotica</name>
    <name type="common">Eastern emerald elysia</name>
    <name type="synonym">Sea slug</name>
    <dbReference type="NCBI Taxonomy" id="188477"/>
    <lineage>
        <taxon>Eukaryota</taxon>
        <taxon>Metazoa</taxon>
        <taxon>Spiralia</taxon>
        <taxon>Lophotrochozoa</taxon>
        <taxon>Mollusca</taxon>
        <taxon>Gastropoda</taxon>
        <taxon>Heterobranchia</taxon>
        <taxon>Euthyneura</taxon>
        <taxon>Panpulmonata</taxon>
        <taxon>Sacoglossa</taxon>
        <taxon>Placobranchoidea</taxon>
        <taxon>Plakobranchidae</taxon>
        <taxon>Elysia</taxon>
    </lineage>
</organism>
<dbReference type="PANTHER" id="PTHR18829:SF0">
    <property type="entry name" value="PROTEIN YAE1 HOMOLOG"/>
    <property type="match status" value="1"/>
</dbReference>
<sequence>MAAVHTMSEPPTKINEPFALSSDDEDFSLMHKEWSKIDEGLKNAGIRDALESSQDHVLQEGFNAAFRKTLQMAMSAGKLQGSISAMLSYQALAVDSEDGKHSESVLSESTQTQLQELLAENTRLLSSIPQIVENADHKAGGYGRSEITQTGHKNSGASDTDSVSPCLEVYNGPRDGAGQGNQTGASSQGCEQVCSNRSHFWSQLESFKVQARPLGIFTDTD</sequence>
<protein>
    <recommendedName>
        <fullName evidence="4">Essential protein Yae1 N-terminal domain-containing protein</fullName>
    </recommendedName>
</protein>
<feature type="region of interest" description="Disordered" evidence="1">
    <location>
        <begin position="139"/>
        <end position="165"/>
    </location>
</feature>
<dbReference type="EMBL" id="RQTK01000005">
    <property type="protein sequence ID" value="RUS91865.1"/>
    <property type="molecule type" value="Genomic_DNA"/>
</dbReference>